<sequence>MGRLPAEMRALTPAETALLVTAWNEAQGEGPLPAAPTAAQMDDLKRRYPDG</sequence>
<dbReference type="EMBL" id="QJTE01000011">
    <property type="protein sequence ID" value="PYE80813.1"/>
    <property type="molecule type" value="Genomic_DNA"/>
</dbReference>
<protein>
    <submittedName>
        <fullName evidence="2">Uncharacterized protein</fullName>
    </submittedName>
</protein>
<gene>
    <name evidence="2" type="ORF">DFP88_11123</name>
</gene>
<evidence type="ECO:0000313" key="2">
    <source>
        <dbReference type="EMBL" id="PYE80813.1"/>
    </source>
</evidence>
<feature type="region of interest" description="Disordered" evidence="1">
    <location>
        <begin position="27"/>
        <end position="51"/>
    </location>
</feature>
<dbReference type="OrthoDB" id="7582980at2"/>
<name>A0A318SLY8_9RHOB</name>
<feature type="compositionally biased region" description="Basic and acidic residues" evidence="1">
    <location>
        <begin position="42"/>
        <end position="51"/>
    </location>
</feature>
<organism evidence="2 3">
    <name type="scientific">Pseudoroseicyclus aestuarii</name>
    <dbReference type="NCBI Taxonomy" id="1795041"/>
    <lineage>
        <taxon>Bacteria</taxon>
        <taxon>Pseudomonadati</taxon>
        <taxon>Pseudomonadota</taxon>
        <taxon>Alphaproteobacteria</taxon>
        <taxon>Rhodobacterales</taxon>
        <taxon>Paracoccaceae</taxon>
        <taxon>Pseudoroseicyclus</taxon>
    </lineage>
</organism>
<reference evidence="2 3" key="1">
    <citation type="submission" date="2018-06" db="EMBL/GenBank/DDBJ databases">
        <title>Genomic Encyclopedia of Type Strains, Phase III (KMG-III): the genomes of soil and plant-associated and newly described type strains.</title>
        <authorList>
            <person name="Whitman W."/>
        </authorList>
    </citation>
    <scope>NUCLEOTIDE SEQUENCE [LARGE SCALE GENOMIC DNA]</scope>
    <source>
        <strain evidence="2 3">CECT 9025</strain>
    </source>
</reference>
<dbReference type="Proteomes" id="UP000248311">
    <property type="component" value="Unassembled WGS sequence"/>
</dbReference>
<comment type="caution">
    <text evidence="2">The sequence shown here is derived from an EMBL/GenBank/DDBJ whole genome shotgun (WGS) entry which is preliminary data.</text>
</comment>
<evidence type="ECO:0000313" key="3">
    <source>
        <dbReference type="Proteomes" id="UP000248311"/>
    </source>
</evidence>
<keyword evidence="3" id="KW-1185">Reference proteome</keyword>
<evidence type="ECO:0000256" key="1">
    <source>
        <dbReference type="SAM" id="MobiDB-lite"/>
    </source>
</evidence>
<dbReference type="AlphaFoldDB" id="A0A318SLY8"/>
<proteinExistence type="predicted"/>
<accession>A0A318SLY8</accession>